<dbReference type="Proteomes" id="UP000604046">
    <property type="component" value="Unassembled WGS sequence"/>
</dbReference>
<reference evidence="1" key="1">
    <citation type="submission" date="2021-02" db="EMBL/GenBank/DDBJ databases">
        <authorList>
            <person name="Dougan E. K."/>
            <person name="Rhodes N."/>
            <person name="Thang M."/>
            <person name="Chan C."/>
        </authorList>
    </citation>
    <scope>NUCLEOTIDE SEQUENCE</scope>
</reference>
<keyword evidence="2" id="KW-1185">Reference proteome</keyword>
<comment type="caution">
    <text evidence="1">The sequence shown here is derived from an EMBL/GenBank/DDBJ whole genome shotgun (WGS) entry which is preliminary data.</text>
</comment>
<organism evidence="1 2">
    <name type="scientific">Symbiodinium natans</name>
    <dbReference type="NCBI Taxonomy" id="878477"/>
    <lineage>
        <taxon>Eukaryota</taxon>
        <taxon>Sar</taxon>
        <taxon>Alveolata</taxon>
        <taxon>Dinophyceae</taxon>
        <taxon>Suessiales</taxon>
        <taxon>Symbiodiniaceae</taxon>
        <taxon>Symbiodinium</taxon>
    </lineage>
</organism>
<gene>
    <name evidence="1" type="ORF">SNAT2548_LOCUS4451</name>
</gene>
<dbReference type="EMBL" id="CAJNDS010000272">
    <property type="protein sequence ID" value="CAE7037100.1"/>
    <property type="molecule type" value="Genomic_DNA"/>
</dbReference>
<name>A0A812ILX9_9DINO</name>
<protein>
    <submittedName>
        <fullName evidence="1">Uncharacterized protein</fullName>
    </submittedName>
</protein>
<proteinExistence type="predicted"/>
<accession>A0A812ILX9</accession>
<dbReference type="AlphaFoldDB" id="A0A812ILX9"/>
<evidence type="ECO:0000313" key="1">
    <source>
        <dbReference type="EMBL" id="CAE7037100.1"/>
    </source>
</evidence>
<sequence length="108" mass="11942">MQCSRYNFAVASGQLQSQTTPREASLQAERTGLLVSQWHFLPKGTGTFPAACTGASSLWVGCAAVLPLPPLLNRTTHQVSQLHFRHVSKQTSQTWNSIERVRNLYISS</sequence>
<evidence type="ECO:0000313" key="2">
    <source>
        <dbReference type="Proteomes" id="UP000604046"/>
    </source>
</evidence>